<evidence type="ECO:0000313" key="2">
    <source>
        <dbReference type="Proteomes" id="UP000008143"/>
    </source>
</evidence>
<dbReference type="GeneID" id="116407674"/>
<gene>
    <name evidence="3 4" type="primary">LOC116407674</name>
</gene>
<keyword evidence="2" id="KW-1185">Reference proteome</keyword>
<dbReference type="OrthoDB" id="10556716at2759"/>
<sequence length="242" mass="27120">MPASPTGHGRPPRRGCECCWPSGSHIADRWQQQQQARETASPPSPPPSIRVLRGATPKHTHRRCLPSSCHRLGTSRGENKALPCIIREDQDQTIESSCHFGLEWDFFMWLAELLKQRSLYIFLMLEESWVRMKQFTMQIEAWEEMEAAPCILGAVCVFSSLAQQFGDDDDDDDYCSRNNSPGGKLGINFKGNRSDWMLIMLITHGQKCHRKVESGAQDTGLCVAGDVPSGSVCGKWLLSLVI</sequence>
<proteinExistence type="predicted"/>
<dbReference type="AGR" id="Xenbase:XB-GENE-29093003"/>
<evidence type="ECO:0000313" key="4">
    <source>
        <dbReference type="Xenbase" id="XB-GENE-29093003"/>
    </source>
</evidence>
<evidence type="ECO:0000256" key="1">
    <source>
        <dbReference type="SAM" id="MobiDB-lite"/>
    </source>
</evidence>
<dbReference type="Xenbase" id="XB-GENE-29093003">
    <property type="gene designation" value="LOC116407674"/>
</dbReference>
<reference evidence="3" key="1">
    <citation type="submission" date="2025-08" db="UniProtKB">
        <authorList>
            <consortium name="RefSeq"/>
        </authorList>
    </citation>
    <scope>IDENTIFICATION</scope>
    <source>
        <strain evidence="3">Nigerian</strain>
        <tissue evidence="3">Liver and blood</tissue>
    </source>
</reference>
<dbReference type="AlphaFoldDB" id="A0A8J1IUS8"/>
<feature type="region of interest" description="Disordered" evidence="1">
    <location>
        <begin position="28"/>
        <end position="64"/>
    </location>
</feature>
<dbReference type="RefSeq" id="XP_031749353.1">
    <property type="nucleotide sequence ID" value="XM_031893493.1"/>
</dbReference>
<dbReference type="Proteomes" id="UP000008143">
    <property type="component" value="Chromosome 1"/>
</dbReference>
<name>A0A8J1IUS8_XENTR</name>
<dbReference type="KEGG" id="xtr:116407674"/>
<evidence type="ECO:0000313" key="3">
    <source>
        <dbReference type="RefSeq" id="XP_031749353.1"/>
    </source>
</evidence>
<organism evidence="2 3">
    <name type="scientific">Xenopus tropicalis</name>
    <name type="common">Western clawed frog</name>
    <name type="synonym">Silurana tropicalis</name>
    <dbReference type="NCBI Taxonomy" id="8364"/>
    <lineage>
        <taxon>Eukaryota</taxon>
        <taxon>Metazoa</taxon>
        <taxon>Chordata</taxon>
        <taxon>Craniata</taxon>
        <taxon>Vertebrata</taxon>
        <taxon>Euteleostomi</taxon>
        <taxon>Amphibia</taxon>
        <taxon>Batrachia</taxon>
        <taxon>Anura</taxon>
        <taxon>Pipoidea</taxon>
        <taxon>Pipidae</taxon>
        <taxon>Xenopodinae</taxon>
        <taxon>Xenopus</taxon>
        <taxon>Silurana</taxon>
    </lineage>
</organism>
<accession>A0A8J1IUS8</accession>
<protein>
    <submittedName>
        <fullName evidence="3">Uncharacterized protein LOC116407674 isoform X1</fullName>
    </submittedName>
</protein>